<evidence type="ECO:0000256" key="3">
    <source>
        <dbReference type="ARBA" id="ARBA00022478"/>
    </source>
</evidence>
<dbReference type="Proteomes" id="UP000694865">
    <property type="component" value="Unplaced"/>
</dbReference>
<evidence type="ECO:0000313" key="7">
    <source>
        <dbReference type="RefSeq" id="XP_006812459.1"/>
    </source>
</evidence>
<evidence type="ECO:0000256" key="4">
    <source>
        <dbReference type="ARBA" id="ARBA00023163"/>
    </source>
</evidence>
<keyword evidence="4" id="KW-0804">Transcription</keyword>
<evidence type="ECO:0000256" key="1">
    <source>
        <dbReference type="ARBA" id="ARBA00004604"/>
    </source>
</evidence>
<dbReference type="InterPro" id="IPR009668">
    <property type="entry name" value="RNA_pol-assoc_fac_A49-like"/>
</dbReference>
<reference evidence="7" key="1">
    <citation type="submission" date="2025-08" db="UniProtKB">
        <authorList>
            <consortium name="RefSeq"/>
        </authorList>
    </citation>
    <scope>IDENTIFICATION</scope>
    <source>
        <tissue evidence="7">Testes</tissue>
    </source>
</reference>
<dbReference type="RefSeq" id="XP_006812459.1">
    <property type="nucleotide sequence ID" value="XM_006812396.1"/>
</dbReference>
<organism evidence="6 7">
    <name type="scientific">Saccoglossus kowalevskii</name>
    <name type="common">Acorn worm</name>
    <dbReference type="NCBI Taxonomy" id="10224"/>
    <lineage>
        <taxon>Eukaryota</taxon>
        <taxon>Metazoa</taxon>
        <taxon>Hemichordata</taxon>
        <taxon>Enteropneusta</taxon>
        <taxon>Harrimaniidae</taxon>
        <taxon>Saccoglossus</taxon>
    </lineage>
</organism>
<evidence type="ECO:0000313" key="6">
    <source>
        <dbReference type="Proteomes" id="UP000694865"/>
    </source>
</evidence>
<protein>
    <submittedName>
        <fullName evidence="7">DNA-directed RNA polymerase I subunit RPA49-like</fullName>
    </submittedName>
</protein>
<evidence type="ECO:0000256" key="2">
    <source>
        <dbReference type="ARBA" id="ARBA00009430"/>
    </source>
</evidence>
<comment type="subcellular location">
    <subcellularLocation>
        <location evidence="1">Nucleus</location>
        <location evidence="1">Nucleolus</location>
    </subcellularLocation>
</comment>
<sequence length="405" mass="46342">MAASMEYMPSGDEPQKEAVLAHFTNGRLNIDEDGTCTKAPKFGYYCNKNFHDPRDKNKRILVGETDKMDYVGYNYGLKASQSNALCKYMVGVLDKKTGKMKVYDAQYFIVRPKLDNEEDDVEEKPELSFIEKNDILTKAFGSSKKKRAVESRLNSKLEVDALGQSMETAVQQAKAQSQQITRIPGDQEAESVIPPFDAKATKPEDVYKLQDIISDTQMESLKVLATELISSTENQKSESKHLLYISHHLYNCLPTDQLRKETMACQLLYLHYLVILYHTKARSLQRKSIFPDETPAFIASSLLEIFTCEAISPDSEHKTIRYMSARLKDRLLSYILVLCLHIDRFNMNLDLLQKDLKIPKKKLLVYVNSLGCKVARARTPQDPQRVTLPIPLTFPEKARQRKRKK</sequence>
<proteinExistence type="inferred from homology"/>
<keyword evidence="3" id="KW-0240">DNA-directed RNA polymerase</keyword>
<keyword evidence="6" id="KW-1185">Reference proteome</keyword>
<name>A0ABM0LXG8_SACKO</name>
<evidence type="ECO:0000256" key="5">
    <source>
        <dbReference type="ARBA" id="ARBA00023242"/>
    </source>
</evidence>
<accession>A0ABM0LXG8</accession>
<dbReference type="Pfam" id="PF06870">
    <property type="entry name" value="RNA_pol_I_A49"/>
    <property type="match status" value="1"/>
</dbReference>
<gene>
    <name evidence="7" type="primary">LOC100368457</name>
</gene>
<dbReference type="PANTHER" id="PTHR14440">
    <property type="entry name" value="DNA-DIRECTED RNA POLYMERASE I SUBUNIT RPA49"/>
    <property type="match status" value="1"/>
</dbReference>
<dbReference type="GeneID" id="100368457"/>
<keyword evidence="5" id="KW-0539">Nucleus</keyword>
<comment type="similarity">
    <text evidence="2">Belongs to the eukaryotic RPA49/POLR1E RNA polymerase subunit family.</text>
</comment>